<reference evidence="10" key="1">
    <citation type="journal article" date="2019" name="bioRxiv">
        <title>The Genome of the Zebra Mussel, Dreissena polymorpha: A Resource for Invasive Species Research.</title>
        <authorList>
            <person name="McCartney M.A."/>
            <person name="Auch B."/>
            <person name="Kono T."/>
            <person name="Mallez S."/>
            <person name="Zhang Y."/>
            <person name="Obille A."/>
            <person name="Becker A."/>
            <person name="Abrahante J.E."/>
            <person name="Garbe J."/>
            <person name="Badalamenti J.P."/>
            <person name="Herman A."/>
            <person name="Mangelson H."/>
            <person name="Liachko I."/>
            <person name="Sullivan S."/>
            <person name="Sone E.D."/>
            <person name="Koren S."/>
            <person name="Silverstein K.A.T."/>
            <person name="Beckman K.B."/>
            <person name="Gohl D.M."/>
        </authorList>
    </citation>
    <scope>NUCLEOTIDE SEQUENCE</scope>
    <source>
        <strain evidence="10">Duluth1</strain>
        <tissue evidence="10">Whole animal</tissue>
    </source>
</reference>
<evidence type="ECO:0000313" key="10">
    <source>
        <dbReference type="EMBL" id="KAH3738763.1"/>
    </source>
</evidence>
<feature type="transmembrane region" description="Helical" evidence="8">
    <location>
        <begin position="129"/>
        <end position="150"/>
    </location>
</feature>
<dbReference type="SUPFAM" id="SSF81321">
    <property type="entry name" value="Family A G protein-coupled receptor-like"/>
    <property type="match status" value="1"/>
</dbReference>
<dbReference type="GO" id="GO:0004930">
    <property type="term" value="F:G protein-coupled receptor activity"/>
    <property type="evidence" value="ECO:0007669"/>
    <property type="project" value="UniProtKB-KW"/>
</dbReference>
<evidence type="ECO:0000256" key="6">
    <source>
        <dbReference type="ARBA" id="ARBA00023170"/>
    </source>
</evidence>
<evidence type="ECO:0000256" key="8">
    <source>
        <dbReference type="SAM" id="Phobius"/>
    </source>
</evidence>
<feature type="transmembrane region" description="Helical" evidence="8">
    <location>
        <begin position="171"/>
        <end position="189"/>
    </location>
</feature>
<keyword evidence="4" id="KW-0297">G-protein coupled receptor</keyword>
<feature type="transmembrane region" description="Helical" evidence="8">
    <location>
        <begin position="225"/>
        <end position="251"/>
    </location>
</feature>
<feature type="transmembrane region" description="Helical" evidence="8">
    <location>
        <begin position="92"/>
        <end position="114"/>
    </location>
</feature>
<dbReference type="InterPro" id="IPR017452">
    <property type="entry name" value="GPCR_Rhodpsn_7TM"/>
</dbReference>
<evidence type="ECO:0000313" key="11">
    <source>
        <dbReference type="Proteomes" id="UP000828390"/>
    </source>
</evidence>
<dbReference type="PANTHER" id="PTHR24243">
    <property type="entry name" value="G-PROTEIN COUPLED RECEPTOR"/>
    <property type="match status" value="1"/>
</dbReference>
<keyword evidence="2 8" id="KW-0812">Transmembrane</keyword>
<comment type="caution">
    <text evidence="10">The sequence shown here is derived from an EMBL/GenBank/DDBJ whole genome shotgun (WGS) entry which is preliminary data.</text>
</comment>
<keyword evidence="7" id="KW-0807">Transducer</keyword>
<feature type="domain" description="G-protein coupled receptors family 1 profile" evidence="9">
    <location>
        <begin position="72"/>
        <end position="367"/>
    </location>
</feature>
<keyword evidence="5 8" id="KW-0472">Membrane</keyword>
<dbReference type="GO" id="GO:0005886">
    <property type="term" value="C:plasma membrane"/>
    <property type="evidence" value="ECO:0007669"/>
    <property type="project" value="TreeGrafter"/>
</dbReference>
<evidence type="ECO:0000256" key="7">
    <source>
        <dbReference type="ARBA" id="ARBA00023224"/>
    </source>
</evidence>
<evidence type="ECO:0000256" key="2">
    <source>
        <dbReference type="ARBA" id="ARBA00022692"/>
    </source>
</evidence>
<gene>
    <name evidence="10" type="ORF">DPMN_045406</name>
</gene>
<name>A0A9D4D4B2_DREPO</name>
<dbReference type="EMBL" id="JAIWYP010000011">
    <property type="protein sequence ID" value="KAH3738763.1"/>
    <property type="molecule type" value="Genomic_DNA"/>
</dbReference>
<keyword evidence="3 8" id="KW-1133">Transmembrane helix</keyword>
<keyword evidence="6" id="KW-0675">Receptor</keyword>
<dbReference type="Gene3D" id="1.20.1070.10">
    <property type="entry name" value="Rhodopsin 7-helix transmembrane proteins"/>
    <property type="match status" value="1"/>
</dbReference>
<dbReference type="AlphaFoldDB" id="A0A9D4D4B2"/>
<dbReference type="PANTHER" id="PTHR24243:SF230">
    <property type="entry name" value="G-PROTEIN COUPLED RECEPTORS FAMILY 1 PROFILE DOMAIN-CONTAINING PROTEIN"/>
    <property type="match status" value="1"/>
</dbReference>
<reference evidence="10" key="2">
    <citation type="submission" date="2020-11" db="EMBL/GenBank/DDBJ databases">
        <authorList>
            <person name="McCartney M.A."/>
            <person name="Auch B."/>
            <person name="Kono T."/>
            <person name="Mallez S."/>
            <person name="Becker A."/>
            <person name="Gohl D.M."/>
            <person name="Silverstein K.A.T."/>
            <person name="Koren S."/>
            <person name="Bechman K.B."/>
            <person name="Herman A."/>
            <person name="Abrahante J.E."/>
            <person name="Garbe J."/>
        </authorList>
    </citation>
    <scope>NUCLEOTIDE SEQUENCE</scope>
    <source>
        <strain evidence="10">Duluth1</strain>
        <tissue evidence="10">Whole animal</tissue>
    </source>
</reference>
<accession>A0A9D4D4B2</accession>
<evidence type="ECO:0000259" key="9">
    <source>
        <dbReference type="PROSITE" id="PS50262"/>
    </source>
</evidence>
<dbReference type="Proteomes" id="UP000828390">
    <property type="component" value="Unassembled WGS sequence"/>
</dbReference>
<keyword evidence="11" id="KW-1185">Reference proteome</keyword>
<evidence type="ECO:0000256" key="5">
    <source>
        <dbReference type="ARBA" id="ARBA00023136"/>
    </source>
</evidence>
<evidence type="ECO:0000256" key="4">
    <source>
        <dbReference type="ARBA" id="ARBA00023040"/>
    </source>
</evidence>
<organism evidence="10 11">
    <name type="scientific">Dreissena polymorpha</name>
    <name type="common">Zebra mussel</name>
    <name type="synonym">Mytilus polymorpha</name>
    <dbReference type="NCBI Taxonomy" id="45954"/>
    <lineage>
        <taxon>Eukaryota</taxon>
        <taxon>Metazoa</taxon>
        <taxon>Spiralia</taxon>
        <taxon>Lophotrochozoa</taxon>
        <taxon>Mollusca</taxon>
        <taxon>Bivalvia</taxon>
        <taxon>Autobranchia</taxon>
        <taxon>Heteroconchia</taxon>
        <taxon>Euheterodonta</taxon>
        <taxon>Imparidentia</taxon>
        <taxon>Neoheterodontei</taxon>
        <taxon>Myida</taxon>
        <taxon>Dreissenoidea</taxon>
        <taxon>Dreissenidae</taxon>
        <taxon>Dreissena</taxon>
    </lineage>
</organism>
<proteinExistence type="predicted"/>
<dbReference type="PROSITE" id="PS50262">
    <property type="entry name" value="G_PROTEIN_RECEP_F1_2"/>
    <property type="match status" value="1"/>
</dbReference>
<sequence>MEDFVMSGHASISDSFTDIIGQNDTEKLNVTYYNYHNNFPDPPTPTEKILQSIINVLDQYGVPSLLTIGVFSNVFLSITIRNSELKKIAACCYFYASSIVDTLYLIVMAIPWVSMRIVDIYNMEGFCQLVYYLNLLTTFLSTWYVAMLLVERVIICYRPSTAERYFNAFRTKCYITTVSIFAIVGHLYLTWTSAVSYNQIYRTRLCFVIPENSQDIMVMRKIDTVLAFILPVAICVLLIMPLSVFLCASNFKCTDGILRVRTKVITVEVRLNSKKRRQKYTECPSCSTQTDKIQKQRLIMFSQSRRLTLAAVVMAVVFLVLSVPQNIIKSKITFLNGDYIRTPGDVYILKLFEEFYKINFVYKGVIYFTILPEMRTNIVNLVLRICRRANKSKRAQRQDNIIVTTL</sequence>
<comment type="subcellular location">
    <subcellularLocation>
        <location evidence="1">Membrane</location>
        <topology evidence="1">Multi-pass membrane protein</topology>
    </subcellularLocation>
</comment>
<feature type="transmembrane region" description="Helical" evidence="8">
    <location>
        <begin position="60"/>
        <end position="80"/>
    </location>
</feature>
<evidence type="ECO:0000256" key="3">
    <source>
        <dbReference type="ARBA" id="ARBA00022989"/>
    </source>
</evidence>
<evidence type="ECO:0000256" key="1">
    <source>
        <dbReference type="ARBA" id="ARBA00004141"/>
    </source>
</evidence>
<feature type="transmembrane region" description="Helical" evidence="8">
    <location>
        <begin position="307"/>
        <end position="324"/>
    </location>
</feature>
<dbReference type="OrthoDB" id="6074760at2759"/>
<protein>
    <recommendedName>
        <fullName evidence="9">G-protein coupled receptors family 1 profile domain-containing protein</fullName>
    </recommendedName>
</protein>